<keyword evidence="1" id="KW-0547">Nucleotide-binding</keyword>
<dbReference type="InterPro" id="IPR032675">
    <property type="entry name" value="LRR_dom_sf"/>
</dbReference>
<dbReference type="GO" id="GO:0005524">
    <property type="term" value="F:ATP binding"/>
    <property type="evidence" value="ECO:0007669"/>
    <property type="project" value="UniProtKB-KW"/>
</dbReference>
<dbReference type="AlphaFoldDB" id="A0AAU9VYD1"/>
<dbReference type="Gene3D" id="3.80.10.10">
    <property type="entry name" value="Ribonuclease Inhibitor"/>
    <property type="match status" value="1"/>
</dbReference>
<dbReference type="EMBL" id="CALNXJ010000006">
    <property type="protein sequence ID" value="CAH3041225.1"/>
    <property type="molecule type" value="Genomic_DNA"/>
</dbReference>
<evidence type="ECO:0000259" key="4">
    <source>
        <dbReference type="PROSITE" id="PS50837"/>
    </source>
</evidence>
<dbReference type="InterPro" id="IPR041249">
    <property type="entry name" value="HEPN_DZIP3"/>
</dbReference>
<feature type="region of interest" description="Disordered" evidence="3">
    <location>
        <begin position="827"/>
        <end position="849"/>
    </location>
</feature>
<evidence type="ECO:0000256" key="1">
    <source>
        <dbReference type="ARBA" id="ARBA00022741"/>
    </source>
</evidence>
<protein>
    <recommendedName>
        <fullName evidence="4">NACHT domain-containing protein</fullName>
    </recommendedName>
</protein>
<dbReference type="PROSITE" id="PS50837">
    <property type="entry name" value="NACHT"/>
    <property type="match status" value="1"/>
</dbReference>
<dbReference type="PANTHER" id="PTHR46312">
    <property type="entry name" value="NACHT DOMAIN-CONTAINING PROTEIN"/>
    <property type="match status" value="1"/>
</dbReference>
<feature type="compositionally biased region" description="Basic and acidic residues" evidence="3">
    <location>
        <begin position="1055"/>
        <end position="1070"/>
    </location>
</feature>
<evidence type="ECO:0000313" key="6">
    <source>
        <dbReference type="Proteomes" id="UP001159428"/>
    </source>
</evidence>
<sequence>MASALFLSTKETTNYARLCRLLIDVGTEVLRKVFDRIHPPISLHTVLAQSGVKSKLQTLYKRRKLNQTQWNILYPTITSSVSSADFDVTLLMVLFRNICNLPQPGTGWDDLPTAADTSLEADIARVKFYRNTVYAHVSNASIDDAKFTHYWQEIRETLVRLGGAGSNYGDTIDRLANDSMDPEKEKLYQELLKAWRNDEVSLKGKLDDMDKKLSDLANPKKRMRSAEPFDLKQCQKDLHSFYRTICKVKIIPWKPKSAVCINEIYTKLSWQREESKPSEDSQVELEDYTGMFKRCGPYDEPNRILVFGPPGIGKTTFAKRVVFDWLHQAKEILKKFELVLLIRLRDVCELQTMPDILTAAKLLPADGIISVESLYEYIQWNQEKVLLVLDGYDEYFCAECSPVRNIWEGSLLRGCSVIVTTRLEGADELTERSHAECQINGFVSGIQLRNFARKFLKDEEVVAKFEKYLEEKGLRKVAEIPLLLVMLCLLWKEEGHKGHLKSRASIYMHFIQMLLDHMTAKEPHAKKFRKVDDYKEDLLKLGKLAFDALKQGSLSMCYSELPDDILTKKLIEVGLFQSLNVSSLKPEKEVFFIHKSVQEFLAAWYVKEELASSRNKSPTCLPEDESSEKVLKMTEVIKFVNEMSGEASSIVLKHLETVAKRERLTENILSETPSFEDLSEKQRHFLALCSHSYFCLSVEKRKDLYCLYLSCTGGILLIDSDQLHVIASEHLLKYSQPPNYVFFTDSKHPKENYSDLITVLEDVNGTLVSSSGEVEASMFLRKYNPQRVEQFFLKKENNSFIYLYFAHISKSYDHPLPIEMLQDVTRSPESTQIGKTSVGDRPNGPDNTALLLSEDTERSPVPPRHCLSLTSEIRTEYLEEQEMKTLITALPHVIFPRVMTMSVPVGKLYDALILENLLSRLNFTNRLDTLEFCRCNITAGPAAAIARSFHKAPNLRELYLSYNPLGDGLNTLMEHLHCVQQLETLRLGGVKMTKEQVEDLTRAVRQSNITSLGSYYHDQQGNPKPEHEWPADELWKGKWWYKSEDEVENGTEGAFEPKSEERLKPGTEDE</sequence>
<gene>
    <name evidence="5" type="ORF">PMEA_00029103</name>
</gene>
<evidence type="ECO:0000256" key="2">
    <source>
        <dbReference type="ARBA" id="ARBA00022840"/>
    </source>
</evidence>
<feature type="region of interest" description="Disordered" evidence="3">
    <location>
        <begin position="1046"/>
        <end position="1070"/>
    </location>
</feature>
<dbReference type="InterPro" id="IPR027417">
    <property type="entry name" value="P-loop_NTPase"/>
</dbReference>
<dbReference type="Proteomes" id="UP001159428">
    <property type="component" value="Unassembled WGS sequence"/>
</dbReference>
<keyword evidence="6" id="KW-1185">Reference proteome</keyword>
<dbReference type="Gene3D" id="3.40.50.300">
    <property type="entry name" value="P-loop containing nucleotide triphosphate hydrolases"/>
    <property type="match status" value="1"/>
</dbReference>
<dbReference type="SUPFAM" id="SSF52047">
    <property type="entry name" value="RNI-like"/>
    <property type="match status" value="1"/>
</dbReference>
<reference evidence="5 6" key="1">
    <citation type="submission" date="2022-05" db="EMBL/GenBank/DDBJ databases">
        <authorList>
            <consortium name="Genoscope - CEA"/>
            <person name="William W."/>
        </authorList>
    </citation>
    <scope>NUCLEOTIDE SEQUENCE [LARGE SCALE GENOMIC DNA]</scope>
</reference>
<feature type="domain" description="NACHT" evidence="4">
    <location>
        <begin position="302"/>
        <end position="422"/>
    </location>
</feature>
<organism evidence="5 6">
    <name type="scientific">Pocillopora meandrina</name>
    <dbReference type="NCBI Taxonomy" id="46732"/>
    <lineage>
        <taxon>Eukaryota</taxon>
        <taxon>Metazoa</taxon>
        <taxon>Cnidaria</taxon>
        <taxon>Anthozoa</taxon>
        <taxon>Hexacorallia</taxon>
        <taxon>Scleractinia</taxon>
        <taxon>Astrocoeniina</taxon>
        <taxon>Pocilloporidae</taxon>
        <taxon>Pocillopora</taxon>
    </lineage>
</organism>
<evidence type="ECO:0000256" key="3">
    <source>
        <dbReference type="SAM" id="MobiDB-lite"/>
    </source>
</evidence>
<dbReference type="Pfam" id="PF05729">
    <property type="entry name" value="NACHT"/>
    <property type="match status" value="1"/>
</dbReference>
<accession>A0AAU9VYD1</accession>
<dbReference type="Pfam" id="PF18738">
    <property type="entry name" value="HEPN_DZIP3"/>
    <property type="match status" value="1"/>
</dbReference>
<dbReference type="SUPFAM" id="SSF52540">
    <property type="entry name" value="P-loop containing nucleoside triphosphate hydrolases"/>
    <property type="match status" value="1"/>
</dbReference>
<comment type="caution">
    <text evidence="5">The sequence shown here is derived from an EMBL/GenBank/DDBJ whole genome shotgun (WGS) entry which is preliminary data.</text>
</comment>
<name>A0AAU9VYD1_9CNID</name>
<evidence type="ECO:0000313" key="5">
    <source>
        <dbReference type="EMBL" id="CAH3041225.1"/>
    </source>
</evidence>
<dbReference type="PANTHER" id="PTHR46312:SF2">
    <property type="entry name" value="NUCLEOTIDE-BINDING OLIGOMERIZATION DOMAIN-CONTAINING PROTEIN 2-LIKE"/>
    <property type="match status" value="1"/>
</dbReference>
<keyword evidence="2" id="KW-0067">ATP-binding</keyword>
<dbReference type="InterPro" id="IPR007111">
    <property type="entry name" value="NACHT_NTPase"/>
</dbReference>
<proteinExistence type="predicted"/>